<dbReference type="Proteomes" id="UP000274097">
    <property type="component" value="Unassembled WGS sequence"/>
</dbReference>
<dbReference type="PROSITE" id="PS51318">
    <property type="entry name" value="TAT"/>
    <property type="match status" value="1"/>
</dbReference>
<dbReference type="EMBL" id="RAQU01000012">
    <property type="protein sequence ID" value="RKK05631.1"/>
    <property type="molecule type" value="Genomic_DNA"/>
</dbReference>
<keyword evidence="5" id="KW-1185">Reference proteome</keyword>
<feature type="chain" id="PRO_5017201452" evidence="2">
    <location>
        <begin position="31"/>
        <end position="330"/>
    </location>
</feature>
<organism evidence="3 6">
    <name type="scientific">Teichococcus wenyumeiae</name>
    <dbReference type="NCBI Taxonomy" id="2478470"/>
    <lineage>
        <taxon>Bacteria</taxon>
        <taxon>Pseudomonadati</taxon>
        <taxon>Pseudomonadota</taxon>
        <taxon>Alphaproteobacteria</taxon>
        <taxon>Acetobacterales</taxon>
        <taxon>Roseomonadaceae</taxon>
        <taxon>Roseomonas</taxon>
    </lineage>
</organism>
<dbReference type="SUPFAM" id="SSF53850">
    <property type="entry name" value="Periplasmic binding protein-like II"/>
    <property type="match status" value="1"/>
</dbReference>
<dbReference type="Pfam" id="PF03401">
    <property type="entry name" value="TctC"/>
    <property type="match status" value="1"/>
</dbReference>
<accession>A0A3A9JK74</accession>
<sequence>MTKAVSRRRVLAGLALAGPAWLGLARGATAQGAWPSQPVRIIVPFEPGGPADAIARVVAARLGEKMGQPFVVENRSGASSAIGTAVVARAKPDGYNLLLGTSAFSGNVALGRPLTFDTRKDLAPIALMGVSPAFLMVSATLPVRSVRELIDYVRQRPDGVTYASPGAGTFPHLAVEMFNLRAGTQMLHVPYRGTAPALTDMVTGRVQAMISDTTGAMQHIQAGAIRVLAAAAGQRSDLLPEVPTLRESGLSDYAAESWFGLIGPAGVPADIQDRLATAVAEVLAEPDATRRMRDIGSTPRSMKPAEFASYVARDIDQLTDVVRAADIKVD</sequence>
<dbReference type="CDD" id="cd13578">
    <property type="entry name" value="PBP2_Bug27"/>
    <property type="match status" value="1"/>
</dbReference>
<dbReference type="PANTHER" id="PTHR42928:SF5">
    <property type="entry name" value="BLR1237 PROTEIN"/>
    <property type="match status" value="1"/>
</dbReference>
<evidence type="ECO:0000313" key="6">
    <source>
        <dbReference type="Proteomes" id="UP000278036"/>
    </source>
</evidence>
<comment type="similarity">
    <text evidence="1">Belongs to the UPF0065 (bug) family.</text>
</comment>
<evidence type="ECO:0000256" key="1">
    <source>
        <dbReference type="ARBA" id="ARBA00006987"/>
    </source>
</evidence>
<dbReference type="InParanoid" id="A0A3A9JK74"/>
<dbReference type="Proteomes" id="UP000278036">
    <property type="component" value="Unassembled WGS sequence"/>
</dbReference>
<dbReference type="AlphaFoldDB" id="A0A3A9JK74"/>
<comment type="caution">
    <text evidence="3">The sequence shown here is derived from an EMBL/GenBank/DDBJ whole genome shotgun (WGS) entry which is preliminary data.</text>
</comment>
<evidence type="ECO:0000313" key="5">
    <source>
        <dbReference type="Proteomes" id="UP000274097"/>
    </source>
</evidence>
<evidence type="ECO:0000313" key="3">
    <source>
        <dbReference type="EMBL" id="RKK05631.1"/>
    </source>
</evidence>
<feature type="signal peptide" evidence="2">
    <location>
        <begin position="1"/>
        <end position="30"/>
    </location>
</feature>
<dbReference type="Gene3D" id="3.40.190.150">
    <property type="entry name" value="Bordetella uptake gene, domain 1"/>
    <property type="match status" value="1"/>
</dbReference>
<proteinExistence type="inferred from homology"/>
<name>A0A3A9JK74_9PROT</name>
<reference evidence="3 6" key="1">
    <citation type="submission" date="2018-09" db="EMBL/GenBank/DDBJ databases">
        <title>Roseomonas sp. nov., isolated from feces of Tibetan antelopes in the Qinghai-Tibet plateau, China.</title>
        <authorList>
            <person name="Tian Z."/>
        </authorList>
    </citation>
    <scope>NUCLEOTIDE SEQUENCE [LARGE SCALE GENOMIC DNA]</scope>
    <source>
        <strain evidence="4 5">Z23</strain>
        <strain evidence="3 6">Z24</strain>
    </source>
</reference>
<dbReference type="Gene3D" id="3.40.190.10">
    <property type="entry name" value="Periplasmic binding protein-like II"/>
    <property type="match status" value="1"/>
</dbReference>
<keyword evidence="2" id="KW-0732">Signal</keyword>
<gene>
    <name evidence="3" type="ORF">D6Z83_03165</name>
    <name evidence="4" type="ORF">EBE87_10755</name>
</gene>
<evidence type="ECO:0000256" key="2">
    <source>
        <dbReference type="SAM" id="SignalP"/>
    </source>
</evidence>
<dbReference type="PANTHER" id="PTHR42928">
    <property type="entry name" value="TRICARBOXYLATE-BINDING PROTEIN"/>
    <property type="match status" value="1"/>
</dbReference>
<dbReference type="PIRSF" id="PIRSF017082">
    <property type="entry name" value="YflP"/>
    <property type="match status" value="1"/>
</dbReference>
<protein>
    <submittedName>
        <fullName evidence="3">Tripartite tricarboxylate transporter substrate binding protein</fullName>
    </submittedName>
</protein>
<dbReference type="RefSeq" id="WP_120636880.1">
    <property type="nucleotide sequence ID" value="NZ_RAQU01000012.1"/>
</dbReference>
<evidence type="ECO:0000313" key="4">
    <source>
        <dbReference type="EMBL" id="RMI25083.1"/>
    </source>
</evidence>
<dbReference type="InterPro" id="IPR005064">
    <property type="entry name" value="BUG"/>
</dbReference>
<dbReference type="InterPro" id="IPR006311">
    <property type="entry name" value="TAT_signal"/>
</dbReference>
<dbReference type="OrthoDB" id="7250553at2"/>
<dbReference type="InterPro" id="IPR042100">
    <property type="entry name" value="Bug_dom1"/>
</dbReference>
<dbReference type="EMBL" id="RFLX01000006">
    <property type="protein sequence ID" value="RMI25083.1"/>
    <property type="molecule type" value="Genomic_DNA"/>
</dbReference>